<dbReference type="PANTHER" id="PTHR13455">
    <property type="entry name" value="TRANSCRIPTIONAL REPRESSOR P66-RELATED"/>
    <property type="match status" value="1"/>
</dbReference>
<feature type="coiled-coil region" evidence="6">
    <location>
        <begin position="188"/>
        <end position="225"/>
    </location>
</feature>
<dbReference type="GO" id="GO:0016581">
    <property type="term" value="C:NuRD complex"/>
    <property type="evidence" value="ECO:0007669"/>
    <property type="project" value="TreeGrafter"/>
</dbReference>
<dbReference type="OrthoDB" id="8186989at2759"/>
<sequence>MNGLSEKNGLTNHSAEPTSSSGISHHINGSTVMFHATPTKELNNGASTSVESQDDLQLSPSDLRRRSTRASALKAQEKIKLKDDIVQGPQKRTNDDDDGEVTAASVGVDGEKNPEDVTNPMKGPTAKKQKLEDGTQFDQTCFRFGLRANDDGDVYAMTDESENSSLHESEMEVVRYHYDKMMNREPDEEQLKERLKMKREAENALRNEEAQLMVLKKMKDSQNRAIAKLAAETKAADMAEVAAAYKPLIAAGKMSVNGKNQAVLNAQKTMAGLANLSTHQQLELLSRLASQSSAAKQAYLLAKKNPSQTTQLFSQLITLNSLQIQKQKEQNAENVLAQSQVQAQVQQVHQQQQQQVQITQQKLLNQQTPAQRIQQARQAFRTQADKQLMTIPTFKQQPHDVFFLPNPNASAFLALHGLDLVVQSVLRDESIHKKYKEPAYECEECKTDCSPTWKAIGTKEDGYHLYCDACVKDANKKRLRNEVQGTFKRAFQKIVHQEKEFEKKIAEGQLEQFAEAKAAAQQPMAHSSSSSSLQQIPTSSTATVSSTPLGPRLPNMPSSSGTSTPTHAMKSSTPLPSTPKSSNSNAKKPTMTPQQQQQMYAMMAQQLKANPAMQQMMQLCMQQAMTSQAQAFRNMSLNNMSTQQQQQMAIMMAQAQALVQVQQAQAAQAAQEKKEREERAKKEREERLAAQQAAERAAQQVHQQQQIQALFGAIFQNRAQQGGQGQVPAINAQTLQQLQNLNPSQQKVIAEMYRKITQQANNQK</sequence>
<feature type="region of interest" description="Disordered" evidence="7">
    <location>
        <begin position="516"/>
        <end position="596"/>
    </location>
</feature>
<dbReference type="FunCoup" id="G0NCW5">
    <property type="interactions" value="2178"/>
</dbReference>
<name>G0NCW5_CAEBE</name>
<evidence type="ECO:0000256" key="5">
    <source>
        <dbReference type="ARBA" id="ARBA00023242"/>
    </source>
</evidence>
<dbReference type="InterPro" id="IPR040386">
    <property type="entry name" value="P66"/>
</dbReference>
<evidence type="ECO:0000313" key="9">
    <source>
        <dbReference type="Proteomes" id="UP000008068"/>
    </source>
</evidence>
<gene>
    <name evidence="8" type="ORF">CAEBREN_05148</name>
</gene>
<dbReference type="Proteomes" id="UP000008068">
    <property type="component" value="Unassembled WGS sequence"/>
</dbReference>
<feature type="region of interest" description="Disordered" evidence="7">
    <location>
        <begin position="1"/>
        <end position="131"/>
    </location>
</feature>
<evidence type="ECO:0000256" key="4">
    <source>
        <dbReference type="ARBA" id="ARBA00023163"/>
    </source>
</evidence>
<evidence type="ECO:0000256" key="3">
    <source>
        <dbReference type="ARBA" id="ARBA00023054"/>
    </source>
</evidence>
<feature type="compositionally biased region" description="Polar residues" evidence="7">
    <location>
        <begin position="556"/>
        <end position="566"/>
    </location>
</feature>
<keyword evidence="9" id="KW-1185">Reference proteome</keyword>
<feature type="compositionally biased region" description="Basic and acidic residues" evidence="7">
    <location>
        <begin position="75"/>
        <end position="85"/>
    </location>
</feature>
<accession>G0NCW5</accession>
<dbReference type="OMA" id="HQMANLI"/>
<dbReference type="GO" id="GO:0000122">
    <property type="term" value="P:negative regulation of transcription by RNA polymerase II"/>
    <property type="evidence" value="ECO:0007669"/>
    <property type="project" value="InterPro"/>
</dbReference>
<keyword evidence="3 6" id="KW-0175">Coiled coil</keyword>
<dbReference type="HOGENOM" id="CLU_385068_0_0_1"/>
<evidence type="ECO:0000256" key="2">
    <source>
        <dbReference type="ARBA" id="ARBA00023015"/>
    </source>
</evidence>
<dbReference type="AlphaFoldDB" id="G0NCW5"/>
<evidence type="ECO:0000256" key="1">
    <source>
        <dbReference type="ARBA" id="ARBA00004123"/>
    </source>
</evidence>
<keyword evidence="4" id="KW-0804">Transcription</keyword>
<dbReference type="PANTHER" id="PTHR13455:SF7">
    <property type="entry name" value="SIMJANG, ISOFORM E"/>
    <property type="match status" value="1"/>
</dbReference>
<reference evidence="9" key="1">
    <citation type="submission" date="2011-07" db="EMBL/GenBank/DDBJ databases">
        <authorList>
            <consortium name="Caenorhabditis brenneri Sequencing and Analysis Consortium"/>
            <person name="Wilson R.K."/>
        </authorList>
    </citation>
    <scope>NUCLEOTIDE SEQUENCE [LARGE SCALE GENOMIC DNA]</scope>
    <source>
        <strain evidence="9">PB2801</strain>
    </source>
</reference>
<comment type="subcellular location">
    <subcellularLocation>
        <location evidence="1">Nucleus</location>
    </subcellularLocation>
</comment>
<protein>
    <submittedName>
        <fullName evidence="8">Uncharacterized protein</fullName>
    </submittedName>
</protein>
<feature type="compositionally biased region" description="Polar residues" evidence="7">
    <location>
        <begin position="40"/>
        <end position="60"/>
    </location>
</feature>
<dbReference type="eggNOG" id="KOG3740">
    <property type="taxonomic scope" value="Eukaryota"/>
</dbReference>
<evidence type="ECO:0000313" key="8">
    <source>
        <dbReference type="EMBL" id="EGT57667.1"/>
    </source>
</evidence>
<evidence type="ECO:0000256" key="6">
    <source>
        <dbReference type="SAM" id="Coils"/>
    </source>
</evidence>
<feature type="compositionally biased region" description="Low complexity" evidence="7">
    <location>
        <begin position="570"/>
        <end position="596"/>
    </location>
</feature>
<dbReference type="EMBL" id="GL379864">
    <property type="protein sequence ID" value="EGT57667.1"/>
    <property type="molecule type" value="Genomic_DNA"/>
</dbReference>
<feature type="coiled-coil region" evidence="6">
    <location>
        <begin position="652"/>
        <end position="700"/>
    </location>
</feature>
<evidence type="ECO:0000256" key="7">
    <source>
        <dbReference type="SAM" id="MobiDB-lite"/>
    </source>
</evidence>
<proteinExistence type="predicted"/>
<feature type="compositionally biased region" description="Polar residues" evidence="7">
    <location>
        <begin position="8"/>
        <end position="17"/>
    </location>
</feature>
<dbReference type="STRING" id="135651.G0NCW5"/>
<dbReference type="InParanoid" id="G0NCW5"/>
<keyword evidence="5" id="KW-0539">Nucleus</keyword>
<feature type="compositionally biased region" description="Low complexity" evidence="7">
    <location>
        <begin position="516"/>
        <end position="547"/>
    </location>
</feature>
<keyword evidence="2" id="KW-0805">Transcription regulation</keyword>
<feature type="compositionally biased region" description="Low complexity" evidence="7">
    <location>
        <begin position="18"/>
        <end position="31"/>
    </location>
</feature>
<organism evidence="9">
    <name type="scientific">Caenorhabditis brenneri</name>
    <name type="common">Nematode worm</name>
    <dbReference type="NCBI Taxonomy" id="135651"/>
    <lineage>
        <taxon>Eukaryota</taxon>
        <taxon>Metazoa</taxon>
        <taxon>Ecdysozoa</taxon>
        <taxon>Nematoda</taxon>
        <taxon>Chromadorea</taxon>
        <taxon>Rhabditida</taxon>
        <taxon>Rhabditina</taxon>
        <taxon>Rhabditomorpha</taxon>
        <taxon>Rhabditoidea</taxon>
        <taxon>Rhabditidae</taxon>
        <taxon>Peloderinae</taxon>
        <taxon>Caenorhabditis</taxon>
    </lineage>
</organism>